<dbReference type="RefSeq" id="WP_188501386.1">
    <property type="nucleotide sequence ID" value="NZ_BMFP01000003.1"/>
</dbReference>
<gene>
    <name evidence="6" type="ORF">GCM10011323_19910</name>
</gene>
<evidence type="ECO:0000256" key="5">
    <source>
        <dbReference type="RuleBase" id="RU363041"/>
    </source>
</evidence>
<feature type="transmembrane region" description="Helical" evidence="5">
    <location>
        <begin position="106"/>
        <end position="128"/>
    </location>
</feature>
<accession>A0ABQ1W626</accession>
<dbReference type="PANTHER" id="PTHR43701">
    <property type="entry name" value="MEMBRANE TRANSPORTER PROTEIN MJ0441-RELATED"/>
    <property type="match status" value="1"/>
</dbReference>
<organism evidence="6 7">
    <name type="scientific">Pontibacter amylolyticus</name>
    <dbReference type="NCBI Taxonomy" id="1424080"/>
    <lineage>
        <taxon>Bacteria</taxon>
        <taxon>Pseudomonadati</taxon>
        <taxon>Bacteroidota</taxon>
        <taxon>Cytophagia</taxon>
        <taxon>Cytophagales</taxon>
        <taxon>Hymenobacteraceae</taxon>
        <taxon>Pontibacter</taxon>
    </lineage>
</organism>
<evidence type="ECO:0000256" key="2">
    <source>
        <dbReference type="ARBA" id="ARBA00022692"/>
    </source>
</evidence>
<evidence type="ECO:0000256" key="1">
    <source>
        <dbReference type="ARBA" id="ARBA00004141"/>
    </source>
</evidence>
<feature type="transmembrane region" description="Helical" evidence="5">
    <location>
        <begin position="206"/>
        <end position="228"/>
    </location>
</feature>
<reference evidence="7" key="1">
    <citation type="journal article" date="2019" name="Int. J. Syst. Evol. Microbiol.">
        <title>The Global Catalogue of Microorganisms (GCM) 10K type strain sequencing project: providing services to taxonomists for standard genome sequencing and annotation.</title>
        <authorList>
            <consortium name="The Broad Institute Genomics Platform"/>
            <consortium name="The Broad Institute Genome Sequencing Center for Infectious Disease"/>
            <person name="Wu L."/>
            <person name="Ma J."/>
        </authorList>
    </citation>
    <scope>NUCLEOTIDE SEQUENCE [LARGE SCALE GENOMIC DNA]</scope>
    <source>
        <strain evidence="7">CGMCC 1.12749</strain>
    </source>
</reference>
<dbReference type="InterPro" id="IPR002781">
    <property type="entry name" value="TM_pro_TauE-like"/>
</dbReference>
<evidence type="ECO:0000313" key="7">
    <source>
        <dbReference type="Proteomes" id="UP000634043"/>
    </source>
</evidence>
<name>A0ABQ1W626_9BACT</name>
<keyword evidence="3 5" id="KW-1133">Transmembrane helix</keyword>
<evidence type="ECO:0000313" key="6">
    <source>
        <dbReference type="EMBL" id="GGG15508.1"/>
    </source>
</evidence>
<dbReference type="PANTHER" id="PTHR43701:SF2">
    <property type="entry name" value="MEMBRANE TRANSPORTER PROTEIN YJNA-RELATED"/>
    <property type="match status" value="1"/>
</dbReference>
<proteinExistence type="inferred from homology"/>
<feature type="transmembrane region" description="Helical" evidence="5">
    <location>
        <begin position="6"/>
        <end position="35"/>
    </location>
</feature>
<dbReference type="InterPro" id="IPR051598">
    <property type="entry name" value="TSUP/Inactive_protease-like"/>
</dbReference>
<comment type="caution">
    <text evidence="6">The sequence shown here is derived from an EMBL/GenBank/DDBJ whole genome shotgun (WGS) entry which is preliminary data.</text>
</comment>
<dbReference type="EMBL" id="BMFP01000003">
    <property type="protein sequence ID" value="GGG15508.1"/>
    <property type="molecule type" value="Genomic_DNA"/>
</dbReference>
<comment type="similarity">
    <text evidence="5">Belongs to the 4-toluene sulfonate uptake permease (TSUP) (TC 2.A.102) family.</text>
</comment>
<dbReference type="Pfam" id="PF01925">
    <property type="entry name" value="TauE"/>
    <property type="match status" value="1"/>
</dbReference>
<keyword evidence="5" id="KW-1003">Cell membrane</keyword>
<keyword evidence="7" id="KW-1185">Reference proteome</keyword>
<dbReference type="Proteomes" id="UP000634043">
    <property type="component" value="Unassembled WGS sequence"/>
</dbReference>
<evidence type="ECO:0000256" key="3">
    <source>
        <dbReference type="ARBA" id="ARBA00022989"/>
    </source>
</evidence>
<protein>
    <recommendedName>
        <fullName evidence="5">Probable membrane transporter protein</fullName>
    </recommendedName>
</protein>
<feature type="transmembrane region" description="Helical" evidence="5">
    <location>
        <begin position="175"/>
        <end position="199"/>
    </location>
</feature>
<feature type="transmembrane region" description="Helical" evidence="5">
    <location>
        <begin position="266"/>
        <end position="284"/>
    </location>
</feature>
<evidence type="ECO:0000256" key="4">
    <source>
        <dbReference type="ARBA" id="ARBA00023136"/>
    </source>
</evidence>
<comment type="subcellular location">
    <subcellularLocation>
        <location evidence="5">Cell membrane</location>
        <topology evidence="5">Multi-pass membrane protein</topology>
    </subcellularLocation>
    <subcellularLocation>
        <location evidence="1">Membrane</location>
        <topology evidence="1">Multi-pass membrane protein</topology>
    </subcellularLocation>
</comment>
<feature type="transmembrane region" description="Helical" evidence="5">
    <location>
        <begin position="67"/>
        <end position="85"/>
    </location>
</feature>
<keyword evidence="2 5" id="KW-0812">Transmembrane</keyword>
<keyword evidence="4 5" id="KW-0472">Membrane</keyword>
<sequence length="285" mass="30365">MEILGYLAAMLIGLSLGLIGGGGSILTVPVLVYLIGLSPVISTAYSLFIVGLTSLVGSYKFYKNGLVSMKTAVVFGIPSIVAVYLTRRYLVPAIPEEIFSVGDFMVTKGIMLMLLFAGLMVFASISIIRKKQAPSPTETVDMVDENIDTEIDVEGNGTTHPQPKFNYGGILAEGLVVGTLTGLVGAGGGFLIIPALVLFSKLDMKMAVGTSLLIIAAKSLFGFIGDIFNYEIDWMFLGIFSAISIAGIFIGTALSAKIHADKLKTSFGWFVLVMGVYIIGKELFF</sequence>
<feature type="transmembrane region" description="Helical" evidence="5">
    <location>
        <begin position="234"/>
        <end position="254"/>
    </location>
</feature>